<protein>
    <submittedName>
        <fullName evidence="1">Uncharacterized protein</fullName>
    </submittedName>
</protein>
<proteinExistence type="predicted"/>
<evidence type="ECO:0000313" key="2">
    <source>
        <dbReference type="Proteomes" id="UP000315908"/>
    </source>
</evidence>
<comment type="caution">
    <text evidence="1">The sequence shown here is derived from an EMBL/GenBank/DDBJ whole genome shotgun (WGS) entry which is preliminary data.</text>
</comment>
<dbReference type="GeneID" id="88831399"/>
<name>A0A562N0Z0_9SPHI</name>
<organism evidence="1 2">
    <name type="scientific">Sphingobacterium siyangense</name>
    <dbReference type="NCBI Taxonomy" id="459529"/>
    <lineage>
        <taxon>Bacteria</taxon>
        <taxon>Pseudomonadati</taxon>
        <taxon>Bacteroidota</taxon>
        <taxon>Sphingobacteriia</taxon>
        <taxon>Sphingobacteriales</taxon>
        <taxon>Sphingobacteriaceae</taxon>
        <taxon>Sphingobacterium</taxon>
    </lineage>
</organism>
<evidence type="ECO:0000313" key="1">
    <source>
        <dbReference type="EMBL" id="TWI25804.1"/>
    </source>
</evidence>
<sequence length="55" mass="6110">MKDQLKSKREYIPPAIHATSVEMEDAFGAIQVTFVAGTEQDYLPLDILQKGEDGN</sequence>
<dbReference type="AlphaFoldDB" id="A0A562N0Z0"/>
<accession>A0A562N0Z0</accession>
<reference evidence="1 2" key="1">
    <citation type="journal article" date="2015" name="Stand. Genomic Sci.">
        <title>Genomic Encyclopedia of Bacterial and Archaeal Type Strains, Phase III: the genomes of soil and plant-associated and newly described type strains.</title>
        <authorList>
            <person name="Whitman W.B."/>
            <person name="Woyke T."/>
            <person name="Klenk H.P."/>
            <person name="Zhou Y."/>
            <person name="Lilburn T.G."/>
            <person name="Beck B.J."/>
            <person name="De Vos P."/>
            <person name="Vandamme P."/>
            <person name="Eisen J.A."/>
            <person name="Garrity G."/>
            <person name="Hugenholtz P."/>
            <person name="Kyrpides N.C."/>
        </authorList>
    </citation>
    <scope>NUCLEOTIDE SEQUENCE [LARGE SCALE GENOMIC DNA]</scope>
    <source>
        <strain evidence="1 2">CGMCC 1.6855</strain>
    </source>
</reference>
<dbReference type="EMBL" id="VLKR01000001">
    <property type="protein sequence ID" value="TWI25804.1"/>
    <property type="molecule type" value="Genomic_DNA"/>
</dbReference>
<gene>
    <name evidence="1" type="ORF">IQ31_00376</name>
</gene>
<dbReference type="Proteomes" id="UP000315908">
    <property type="component" value="Unassembled WGS sequence"/>
</dbReference>
<dbReference type="RefSeq" id="WP_158638771.1">
    <property type="nucleotide sequence ID" value="NZ_CP080574.1"/>
</dbReference>